<dbReference type="InterPro" id="IPR008183">
    <property type="entry name" value="Aldose_1/G6P_1-epimerase"/>
</dbReference>
<dbReference type="SUPFAM" id="SSF74650">
    <property type="entry name" value="Galactose mutarotase-like"/>
    <property type="match status" value="1"/>
</dbReference>
<accession>A0A7L9QEP3</accession>
<keyword evidence="1" id="KW-0732">Signal</keyword>
<dbReference type="InterPro" id="IPR011013">
    <property type="entry name" value="Gal_mutarotase_sf_dom"/>
</dbReference>
<sequence length="154" mass="16671">MSHELCTISLGALLSCLLLLAAQAQDLEEYVLTNPNGLEAHILPYGAILQKLIVPDYDGVLRDIALGFDHLEPYENGTSPYFGALVGRVANRVANSTFELEGKTYHVSANENSTSLHGGKYGFSRQMWAGRPFTNGSSSGVTLQYFSPDGDEVS</sequence>
<feature type="signal peptide" evidence="1">
    <location>
        <begin position="1"/>
        <end position="24"/>
    </location>
</feature>
<organism evidence="2">
    <name type="scientific">Trebouxia lynnae</name>
    <dbReference type="NCBI Taxonomy" id="1825957"/>
    <lineage>
        <taxon>Eukaryota</taxon>
        <taxon>Viridiplantae</taxon>
        <taxon>Chlorophyta</taxon>
        <taxon>core chlorophytes</taxon>
        <taxon>Trebouxiophyceae</taxon>
        <taxon>Trebouxiales</taxon>
        <taxon>Trebouxiaceae</taxon>
        <taxon>Trebouxia</taxon>
    </lineage>
</organism>
<dbReference type="PANTHER" id="PTHR10091:SF0">
    <property type="entry name" value="GALACTOSE MUTAROTASE"/>
    <property type="match status" value="1"/>
</dbReference>
<dbReference type="Pfam" id="PF01263">
    <property type="entry name" value="Aldose_epim"/>
    <property type="match status" value="1"/>
</dbReference>
<dbReference type="GO" id="GO:0004034">
    <property type="term" value="F:aldose 1-epimerase activity"/>
    <property type="evidence" value="ECO:0007669"/>
    <property type="project" value="TreeGrafter"/>
</dbReference>
<dbReference type="InterPro" id="IPR014718">
    <property type="entry name" value="GH-type_carb-bd"/>
</dbReference>
<evidence type="ECO:0000256" key="1">
    <source>
        <dbReference type="SAM" id="SignalP"/>
    </source>
</evidence>
<dbReference type="GO" id="GO:0006006">
    <property type="term" value="P:glucose metabolic process"/>
    <property type="evidence" value="ECO:0007669"/>
    <property type="project" value="TreeGrafter"/>
</dbReference>
<dbReference type="AlphaFoldDB" id="A0A7L9QEP3"/>
<protein>
    <submittedName>
        <fullName evidence="2">Putative extracellular protein TR9_026</fullName>
    </submittedName>
</protein>
<dbReference type="PANTHER" id="PTHR10091">
    <property type="entry name" value="ALDOSE-1-EPIMERASE"/>
    <property type="match status" value="1"/>
</dbReference>
<reference evidence="2" key="1">
    <citation type="journal article" date="2020" name="Microb. Ecol.">
        <title>The Under-explored Extracellular Proteome of Aero-Terrestrial Microalgae Provides Clues on Different Mechanisms of Desiccation Tolerance in Non-Model Organisms.</title>
        <authorList>
            <person name="Gonzalez-Hourcade M."/>
            <person name="Del Campo E.M."/>
            <person name="Casano L.M."/>
        </authorList>
    </citation>
    <scope>NUCLEOTIDE SEQUENCE</scope>
    <source>
        <strain evidence="2">TR9</strain>
    </source>
</reference>
<dbReference type="GO" id="GO:0033499">
    <property type="term" value="P:galactose catabolic process via UDP-galactose, Leloir pathway"/>
    <property type="evidence" value="ECO:0007669"/>
    <property type="project" value="TreeGrafter"/>
</dbReference>
<dbReference type="GO" id="GO:0030246">
    <property type="term" value="F:carbohydrate binding"/>
    <property type="evidence" value="ECO:0007669"/>
    <property type="project" value="InterPro"/>
</dbReference>
<name>A0A7L9QEP3_9CHLO</name>
<dbReference type="Gene3D" id="2.70.98.10">
    <property type="match status" value="1"/>
</dbReference>
<feature type="chain" id="PRO_5029743292" evidence="1">
    <location>
        <begin position="25"/>
        <end position="154"/>
    </location>
</feature>
<dbReference type="EMBL" id="MT438971">
    <property type="protein sequence ID" value="QOL01218.1"/>
    <property type="molecule type" value="mRNA"/>
</dbReference>
<proteinExistence type="evidence at transcript level"/>
<evidence type="ECO:0000313" key="2">
    <source>
        <dbReference type="EMBL" id="QOL01218.1"/>
    </source>
</evidence>